<dbReference type="Proteomes" id="UP000204140">
    <property type="component" value="Segment"/>
</dbReference>
<organism evidence="1 2">
    <name type="scientific">Rhizobium phage vB_RleM_P10VF</name>
    <dbReference type="NCBI Taxonomy" id="1527770"/>
    <lineage>
        <taxon>Viruses</taxon>
        <taxon>Duplodnaviria</taxon>
        <taxon>Heunggongvirae</taxon>
        <taxon>Uroviricota</taxon>
        <taxon>Caudoviricetes</taxon>
        <taxon>Pootjesviridae</taxon>
        <taxon>Innesvirus</taxon>
        <taxon>Innesvirus P10VF</taxon>
    </lineage>
</organism>
<accession>A0A076YQB6</accession>
<gene>
    <name evidence="1" type="ORF">P10VF_178</name>
</gene>
<dbReference type="GeneID" id="22109727"/>
<proteinExistence type="predicted"/>
<name>A0A076YQB6_9CAUD</name>
<keyword evidence="2" id="KW-1185">Reference proteome</keyword>
<reference evidence="1 2" key="1">
    <citation type="submission" date="2014-07" db="EMBL/GenBank/DDBJ databases">
        <title>Isolation and characterization of Rhizobium leguminosarum phages from western Canadian soils and complete genome sequences of rhizobiophages vB_RleS_L338C and vB_RleM_P10VF.</title>
        <authorList>
            <person name="Restrepo-Cordoba M."/>
            <person name="Halmillawewa A.P."/>
            <person name="Perry B."/>
            <person name="Hynes M.F."/>
            <person name="Yost C.K."/>
        </authorList>
    </citation>
    <scope>NUCLEOTIDE SEQUENCE [LARGE SCALE GENOMIC DNA]</scope>
</reference>
<sequence length="343" mass="40088">MKNKSVQEFISHYTRAFDLDKIAIEQQYSMRSYETGLYDIRSDGNLRSMINILSSADFNHYNINQITITVPEEDQLKNGAEDYVWLKDQFSEGIADILTLIPFKYGVNALENRKDSVCFCGSNSDELLITYFAIEYRPHAVFICPGSPRPENPLYSMDEAGWFLVQVGESVATFFFNANQDIYSKYQPGLSAKIFEIAEFVKMPRLDWNRPMYEVFDEIDIYFPYRLTDADYGFEIIVKEFPTKIFGVTDPNNSLEKLPYYEEIKHRVVKLDPQKHMDHLLTVYANKNSFVYMPADLTKTIHMGPVEILSIFQQRPQKILFPSRWDKDKINSVWNEANRSKTY</sequence>
<dbReference type="KEGG" id="vg:22109727"/>
<dbReference type="EMBL" id="KM199770">
    <property type="protein sequence ID" value="AIK68391.1"/>
    <property type="molecule type" value="Genomic_DNA"/>
</dbReference>
<evidence type="ECO:0000313" key="2">
    <source>
        <dbReference type="Proteomes" id="UP000204140"/>
    </source>
</evidence>
<evidence type="ECO:0000313" key="1">
    <source>
        <dbReference type="EMBL" id="AIK68391.1"/>
    </source>
</evidence>
<dbReference type="RefSeq" id="YP_009099917.1">
    <property type="nucleotide sequence ID" value="NC_025429.1"/>
</dbReference>
<protein>
    <submittedName>
        <fullName evidence="1">Uncharacterized protein</fullName>
    </submittedName>
</protein>
<dbReference type="OrthoDB" id="4578at10239"/>